<dbReference type="EMBL" id="LFZO01001421">
    <property type="protein sequence ID" value="KXS93384.1"/>
    <property type="molecule type" value="Genomic_DNA"/>
</dbReference>
<proteinExistence type="predicted"/>
<organism evidence="1 2">
    <name type="scientific">Pseudocercospora musae</name>
    <dbReference type="NCBI Taxonomy" id="113226"/>
    <lineage>
        <taxon>Eukaryota</taxon>
        <taxon>Fungi</taxon>
        <taxon>Dikarya</taxon>
        <taxon>Ascomycota</taxon>
        <taxon>Pezizomycotina</taxon>
        <taxon>Dothideomycetes</taxon>
        <taxon>Dothideomycetidae</taxon>
        <taxon>Mycosphaerellales</taxon>
        <taxon>Mycosphaerellaceae</taxon>
        <taxon>Pseudocercospora</taxon>
    </lineage>
</organism>
<accession>A0A139GT74</accession>
<reference evidence="1 2" key="1">
    <citation type="submission" date="2015-07" db="EMBL/GenBank/DDBJ databases">
        <title>Comparative genomics of the Sigatoka disease complex on banana suggests a link between parallel evolutionary changes in Pseudocercospora fijiensis and Pseudocercospora eumusae and increased virulence on the banana host.</title>
        <authorList>
            <person name="Chang T.-C."/>
            <person name="Salvucci A."/>
            <person name="Crous P.W."/>
            <person name="Stergiopoulos I."/>
        </authorList>
    </citation>
    <scope>NUCLEOTIDE SEQUENCE [LARGE SCALE GENOMIC DNA]</scope>
    <source>
        <strain evidence="1 2">CBS 116634</strain>
    </source>
</reference>
<sequence>MWIVIHVRIFKPRRFGYHSESTVAYSYEMLHPAKKVRVFDLVASSKTTLTDNLSEDTKKPGSYLSSLLSTGLFAAEYGLGIGGRLTYAAKDPENALWDLLNKFTVPTYCTYSRGSSVWFASAALAVGCTIQQAHQELKREHRLQQERGED</sequence>
<evidence type="ECO:0000313" key="1">
    <source>
        <dbReference type="EMBL" id="KXS93384.1"/>
    </source>
</evidence>
<dbReference type="Proteomes" id="UP000073492">
    <property type="component" value="Unassembled WGS sequence"/>
</dbReference>
<dbReference type="AlphaFoldDB" id="A0A139GT74"/>
<comment type="caution">
    <text evidence="1">The sequence shown here is derived from an EMBL/GenBank/DDBJ whole genome shotgun (WGS) entry which is preliminary data.</text>
</comment>
<name>A0A139GT74_9PEZI</name>
<keyword evidence="2" id="KW-1185">Reference proteome</keyword>
<gene>
    <name evidence="1" type="ORF">AC579_10111</name>
</gene>
<evidence type="ECO:0000313" key="2">
    <source>
        <dbReference type="Proteomes" id="UP000073492"/>
    </source>
</evidence>
<protein>
    <submittedName>
        <fullName evidence="1">Uncharacterized protein</fullName>
    </submittedName>
</protein>